<evidence type="ECO:0000256" key="10">
    <source>
        <dbReference type="PIRSR" id="PIRSR000216-1"/>
    </source>
</evidence>
<dbReference type="RefSeq" id="WP_211926421.1">
    <property type="nucleotide sequence ID" value="NZ_JAGQFT020000002.1"/>
</dbReference>
<dbReference type="PANTHER" id="PTHR43342:SF2">
    <property type="entry name" value="POTENTIAL NAD-REDUCING HYDROGENASE SUBUNIT"/>
    <property type="match status" value="1"/>
</dbReference>
<evidence type="ECO:0000256" key="6">
    <source>
        <dbReference type="ARBA" id="ARBA00023014"/>
    </source>
</evidence>
<keyword evidence="6 10" id="KW-0411">Iron-sulfur</keyword>
<keyword evidence="4 10" id="KW-0479">Metal-binding</keyword>
<comment type="cofactor">
    <cofactor evidence="10">
        <name>[2Fe-2S] cluster</name>
        <dbReference type="ChEBI" id="CHEBI:190135"/>
    </cofactor>
    <text evidence="10">Binds 1 [2Fe-2S] cluster.</text>
</comment>
<name>A0A8J7VST1_9GAMM</name>
<evidence type="ECO:0000256" key="3">
    <source>
        <dbReference type="ARBA" id="ARBA00022714"/>
    </source>
</evidence>
<dbReference type="AlphaFoldDB" id="A0A8J7VST1"/>
<dbReference type="InterPro" id="IPR028431">
    <property type="entry name" value="NADP_DH_HndA-like"/>
</dbReference>
<evidence type="ECO:0000313" key="13">
    <source>
        <dbReference type="Proteomes" id="UP000675747"/>
    </source>
</evidence>
<accession>A0A8J7VST1</accession>
<dbReference type="NCBIfam" id="NF004638">
    <property type="entry name" value="PRK05988.1"/>
    <property type="match status" value="1"/>
</dbReference>
<dbReference type="InterPro" id="IPR002023">
    <property type="entry name" value="NuoE-like"/>
</dbReference>
<dbReference type="GO" id="GO:0016491">
    <property type="term" value="F:oxidoreductase activity"/>
    <property type="evidence" value="ECO:0007669"/>
    <property type="project" value="InterPro"/>
</dbReference>
<dbReference type="GO" id="GO:0051537">
    <property type="term" value="F:2 iron, 2 sulfur cluster binding"/>
    <property type="evidence" value="ECO:0007669"/>
    <property type="project" value="UniProtKB-KW"/>
</dbReference>
<dbReference type="InterPro" id="IPR041921">
    <property type="entry name" value="NuoE_N"/>
</dbReference>
<dbReference type="EMBL" id="JAGQFT020000002">
    <property type="protein sequence ID" value="MBS7456230.1"/>
    <property type="molecule type" value="Genomic_DNA"/>
</dbReference>
<dbReference type="Gene3D" id="1.10.10.1590">
    <property type="entry name" value="NADH-quinone oxidoreductase subunit E"/>
    <property type="match status" value="1"/>
</dbReference>
<comment type="cofactor">
    <cofactor evidence="9">
        <name>[2Fe-2S] cluster</name>
        <dbReference type="ChEBI" id="CHEBI:190135"/>
    </cofactor>
</comment>
<evidence type="ECO:0000256" key="4">
    <source>
        <dbReference type="ARBA" id="ARBA00022723"/>
    </source>
</evidence>
<evidence type="ECO:0000256" key="1">
    <source>
        <dbReference type="ARBA" id="ARBA00010643"/>
    </source>
</evidence>
<dbReference type="Proteomes" id="UP000675747">
    <property type="component" value="Unassembled WGS sequence"/>
</dbReference>
<reference evidence="12 13" key="1">
    <citation type="journal article" date="2021" name="Microbiol. Resour. Announc.">
        <title>Draft Genome Sequence of Coralloluteibacterium stylophorae LMG 29479T.</title>
        <authorList>
            <person name="Karlyshev A.V."/>
            <person name="Kudryashova E.B."/>
            <person name="Ariskina E.V."/>
            <person name="Conroy A.P."/>
            <person name="Abidueva E.Y."/>
        </authorList>
    </citation>
    <scope>NUCLEOTIDE SEQUENCE [LARGE SCALE GENOMIC DNA]</scope>
    <source>
        <strain evidence="12 13">LMG 29479</strain>
    </source>
</reference>
<feature type="binding site" evidence="10">
    <location>
        <position position="101"/>
    </location>
    <ligand>
        <name>[2Fe-2S] cluster</name>
        <dbReference type="ChEBI" id="CHEBI:190135"/>
    </ligand>
</feature>
<feature type="binding site" evidence="10">
    <location>
        <position position="142"/>
    </location>
    <ligand>
        <name>[2Fe-2S] cluster</name>
        <dbReference type="ChEBI" id="CHEBI:190135"/>
    </ligand>
</feature>
<dbReference type="CDD" id="cd03081">
    <property type="entry name" value="TRX_Fd_NuoE_FDH_gamma"/>
    <property type="match status" value="1"/>
</dbReference>
<evidence type="ECO:0000313" key="11">
    <source>
        <dbReference type="EMBL" id="MBR0562480.1"/>
    </source>
</evidence>
<organism evidence="11">
    <name type="scientific">Coralloluteibacterium stylophorae</name>
    <dbReference type="NCBI Taxonomy" id="1776034"/>
    <lineage>
        <taxon>Bacteria</taxon>
        <taxon>Pseudomonadati</taxon>
        <taxon>Pseudomonadota</taxon>
        <taxon>Gammaproteobacteria</taxon>
        <taxon>Lysobacterales</taxon>
        <taxon>Lysobacteraceae</taxon>
        <taxon>Coralloluteibacterium</taxon>
    </lineage>
</organism>
<keyword evidence="13" id="KW-1185">Reference proteome</keyword>
<evidence type="ECO:0000256" key="7">
    <source>
        <dbReference type="ARBA" id="ARBA00031580"/>
    </source>
</evidence>
<keyword evidence="3 10" id="KW-0001">2Fe-2S</keyword>
<feature type="binding site" evidence="10">
    <location>
        <position position="138"/>
    </location>
    <ligand>
        <name>[2Fe-2S] cluster</name>
        <dbReference type="ChEBI" id="CHEBI:190135"/>
    </ligand>
</feature>
<feature type="binding site" evidence="10">
    <location>
        <position position="96"/>
    </location>
    <ligand>
        <name>[2Fe-2S] cluster</name>
        <dbReference type="ChEBI" id="CHEBI:190135"/>
    </ligand>
</feature>
<keyword evidence="5 10" id="KW-0408">Iron</keyword>
<dbReference type="GO" id="GO:0046872">
    <property type="term" value="F:metal ion binding"/>
    <property type="evidence" value="ECO:0007669"/>
    <property type="project" value="UniProtKB-KW"/>
</dbReference>
<proteinExistence type="inferred from homology"/>
<protein>
    <recommendedName>
        <fullName evidence="2">NADH-quinone oxidoreductase subunit E</fullName>
    </recommendedName>
    <alternativeName>
        <fullName evidence="7">NADH dehydrogenase I subunit E</fullName>
    </alternativeName>
    <alternativeName>
        <fullName evidence="8">NDH-1 subunit E</fullName>
    </alternativeName>
</protein>
<dbReference type="Gene3D" id="3.40.30.10">
    <property type="entry name" value="Glutaredoxin"/>
    <property type="match status" value="1"/>
</dbReference>
<evidence type="ECO:0000313" key="12">
    <source>
        <dbReference type="EMBL" id="MBS7456230.1"/>
    </source>
</evidence>
<dbReference type="InterPro" id="IPR036249">
    <property type="entry name" value="Thioredoxin-like_sf"/>
</dbReference>
<evidence type="ECO:0000256" key="9">
    <source>
        <dbReference type="ARBA" id="ARBA00034078"/>
    </source>
</evidence>
<comment type="caution">
    <text evidence="11">The sequence shown here is derived from an EMBL/GenBank/DDBJ whole genome shotgun (WGS) entry which is preliminary data.</text>
</comment>
<reference evidence="11" key="2">
    <citation type="submission" date="2021-04" db="EMBL/GenBank/DDBJ databases">
        <authorList>
            <person name="Karlyshev A.V."/>
        </authorList>
    </citation>
    <scope>NUCLEOTIDE SEQUENCE</scope>
    <source>
        <strain evidence="11">LMG 29479</strain>
    </source>
</reference>
<evidence type="ECO:0000256" key="5">
    <source>
        <dbReference type="ARBA" id="ARBA00023004"/>
    </source>
</evidence>
<sequence length="178" mass="18755">MGRRSRQIDIVTEVVPTLPAAAREAVDRAVAAHRHRPGALMPILHAVQDALGHVPDGALPLIAHALNISRADVHGCVSFYHEFRSAPPGRHVVRICGAEACQAMGSRGLQAHARRSLGIDGDHGTSADGAVTLEPVYCLGNCALSPAVMIDGQLHGRVSPERFDALIAACRSTEEATA</sequence>
<dbReference type="PANTHER" id="PTHR43342">
    <property type="entry name" value="NADH-QUINONE OXIDOREDUCTASE, E SUBUNIT"/>
    <property type="match status" value="1"/>
</dbReference>
<dbReference type="EMBL" id="JAGQFT010000054">
    <property type="protein sequence ID" value="MBR0562480.1"/>
    <property type="molecule type" value="Genomic_DNA"/>
</dbReference>
<dbReference type="SUPFAM" id="SSF52833">
    <property type="entry name" value="Thioredoxin-like"/>
    <property type="match status" value="1"/>
</dbReference>
<gene>
    <name evidence="12" type="ORF">KB893_003650</name>
    <name evidence="11" type="ORF">KB893_08125</name>
</gene>
<evidence type="ECO:0000256" key="8">
    <source>
        <dbReference type="ARBA" id="ARBA00032788"/>
    </source>
</evidence>
<comment type="similarity">
    <text evidence="1">Belongs to the complex I 24 kDa subunit family.</text>
</comment>
<dbReference type="Pfam" id="PF01257">
    <property type="entry name" value="2Fe-2S_thioredx"/>
    <property type="match status" value="1"/>
</dbReference>
<dbReference type="PIRSF" id="PIRSF000216">
    <property type="entry name" value="NADH_DH_24kDa"/>
    <property type="match status" value="1"/>
</dbReference>
<evidence type="ECO:0000256" key="2">
    <source>
        <dbReference type="ARBA" id="ARBA00019898"/>
    </source>
</evidence>